<dbReference type="AlphaFoldDB" id="A0A1A9AMA4"/>
<evidence type="ECO:0000313" key="5">
    <source>
        <dbReference type="Proteomes" id="UP000078555"/>
    </source>
</evidence>
<evidence type="ECO:0000256" key="1">
    <source>
        <dbReference type="SAM" id="Phobius"/>
    </source>
</evidence>
<name>A0A1A9AMA4_PLAOA</name>
<dbReference type="Proteomes" id="UP000078555">
    <property type="component" value="Unassembled WGS sequence"/>
</dbReference>
<keyword evidence="5" id="KW-1185">Reference proteome</keyword>
<keyword evidence="1" id="KW-0812">Transmembrane</keyword>
<gene>
    <name evidence="3" type="ORF">POVWA1_080760</name>
    <name evidence="2" type="ORF">POVWA2_002750</name>
</gene>
<proteinExistence type="predicted"/>
<reference evidence="4 5" key="1">
    <citation type="submission" date="2016-05" db="EMBL/GenBank/DDBJ databases">
        <authorList>
            <person name="Naeem Raeece"/>
        </authorList>
    </citation>
    <scope>NUCLEOTIDE SEQUENCE [LARGE SCALE GENOMIC DNA]</scope>
</reference>
<accession>A0A1A9AMA4</accession>
<evidence type="ECO:0000313" key="2">
    <source>
        <dbReference type="EMBL" id="SBT31171.1"/>
    </source>
</evidence>
<protein>
    <submittedName>
        <fullName evidence="3">PIR Superfamily Protein</fullName>
    </submittedName>
</protein>
<reference evidence="3" key="2">
    <citation type="submission" date="2016-05" db="EMBL/GenBank/DDBJ databases">
        <authorList>
            <person name="Lavstsen T."/>
            <person name="Jespersen J.S."/>
        </authorList>
    </citation>
    <scope>NUCLEOTIDE SEQUENCE [LARGE SCALE GENOMIC DNA]</scope>
</reference>
<evidence type="ECO:0000313" key="4">
    <source>
        <dbReference type="Proteomes" id="UP000078550"/>
    </source>
</evidence>
<keyword evidence="1" id="KW-1133">Transmembrane helix</keyword>
<evidence type="ECO:0000313" key="3">
    <source>
        <dbReference type="EMBL" id="SBT57217.1"/>
    </source>
</evidence>
<dbReference type="EMBL" id="FLRE01000012">
    <property type="protein sequence ID" value="SBT31171.1"/>
    <property type="molecule type" value="Genomic_DNA"/>
</dbReference>
<keyword evidence="1" id="KW-0472">Membrane</keyword>
<organism evidence="3 5">
    <name type="scientific">Plasmodium ovale wallikeri</name>
    <dbReference type="NCBI Taxonomy" id="864142"/>
    <lineage>
        <taxon>Eukaryota</taxon>
        <taxon>Sar</taxon>
        <taxon>Alveolata</taxon>
        <taxon>Apicomplexa</taxon>
        <taxon>Aconoidasida</taxon>
        <taxon>Haemosporida</taxon>
        <taxon>Plasmodiidae</taxon>
        <taxon>Plasmodium</taxon>
        <taxon>Plasmodium (Plasmodium)</taxon>
    </lineage>
</organism>
<sequence length="288" mass="33433">MSESCTGRASESSYDYWNSFFNRSRTIFDNVQLYLEYIQNFKDPILKHIALYLVQNYEEAKKYFEKGNVHNVPCDSLNRWLEQRRNYFTSGKECSVNANLWNDTIEELWVKLFSEKKNNLCKRLSNTSSGYPQVLNSPNCYKHIPFNHISYDPKQPPPSICQNRVTSSECNYPEKVTSYPEPVPCNCDSAPSLPEPHTSLECNYTGSKELDMITSSGFTFFGTCILFFILSKFTPLISWLYSRQIKGKSVSHYIGEEVTDDILSSYSGNYNSHYEERRNNLLYHSALN</sequence>
<feature type="transmembrane region" description="Helical" evidence="1">
    <location>
        <begin position="218"/>
        <end position="241"/>
    </location>
</feature>
<dbReference type="Proteomes" id="UP000078550">
    <property type="component" value="Unassembled WGS sequence"/>
</dbReference>
<dbReference type="EMBL" id="FLRD01001406">
    <property type="protein sequence ID" value="SBT57217.1"/>
    <property type="molecule type" value="Genomic_DNA"/>
</dbReference>